<dbReference type="EMBL" id="UZAF01018491">
    <property type="protein sequence ID" value="VDO52221.1"/>
    <property type="molecule type" value="Genomic_DNA"/>
</dbReference>
<dbReference type="OrthoDB" id="5851992at2759"/>
<organism evidence="3">
    <name type="scientific">Haemonchus placei</name>
    <name type="common">Barber's pole worm</name>
    <dbReference type="NCBI Taxonomy" id="6290"/>
    <lineage>
        <taxon>Eukaryota</taxon>
        <taxon>Metazoa</taxon>
        <taxon>Ecdysozoa</taxon>
        <taxon>Nematoda</taxon>
        <taxon>Chromadorea</taxon>
        <taxon>Rhabditida</taxon>
        <taxon>Rhabditina</taxon>
        <taxon>Rhabditomorpha</taxon>
        <taxon>Strongyloidea</taxon>
        <taxon>Trichostrongylidae</taxon>
        <taxon>Haemonchus</taxon>
    </lineage>
</organism>
<gene>
    <name evidence="1" type="ORF">HPLM_LOCUS14228</name>
</gene>
<evidence type="ECO:0000313" key="3">
    <source>
        <dbReference type="WBParaSite" id="HPLM_0001423301-mRNA-1"/>
    </source>
</evidence>
<dbReference type="WBParaSite" id="HPLM_0001423301-mRNA-1">
    <property type="protein sequence ID" value="HPLM_0001423301-mRNA-1"/>
    <property type="gene ID" value="HPLM_0001423301"/>
</dbReference>
<dbReference type="Proteomes" id="UP000268014">
    <property type="component" value="Unassembled WGS sequence"/>
</dbReference>
<evidence type="ECO:0000313" key="1">
    <source>
        <dbReference type="EMBL" id="VDO52221.1"/>
    </source>
</evidence>
<protein>
    <submittedName>
        <fullName evidence="3">Sigma-70 family RNA polymerase sigma factor</fullName>
    </submittedName>
</protein>
<evidence type="ECO:0000313" key="2">
    <source>
        <dbReference type="Proteomes" id="UP000268014"/>
    </source>
</evidence>
<keyword evidence="2" id="KW-1185">Reference proteome</keyword>
<name>A0A0N4WRV1_HAEPC</name>
<dbReference type="AlphaFoldDB" id="A0A0N4WRV1"/>
<proteinExistence type="predicted"/>
<sequence length="72" mass="8762">MSLNVSERFRDSIISLERFDDRLMKIVPAIERQKYHLFSAYAQQTGCSEQTKDTFWNLLDEKRQLKYRYKKP</sequence>
<reference evidence="1 2" key="2">
    <citation type="submission" date="2018-11" db="EMBL/GenBank/DDBJ databases">
        <authorList>
            <consortium name="Pathogen Informatics"/>
        </authorList>
    </citation>
    <scope>NUCLEOTIDE SEQUENCE [LARGE SCALE GENOMIC DNA]</scope>
    <source>
        <strain evidence="1 2">MHpl1</strain>
    </source>
</reference>
<accession>A0A0N4WRV1</accession>
<reference evidence="3" key="1">
    <citation type="submission" date="2017-02" db="UniProtKB">
        <authorList>
            <consortium name="WormBaseParasite"/>
        </authorList>
    </citation>
    <scope>IDENTIFICATION</scope>
</reference>